<evidence type="ECO:0000256" key="6">
    <source>
        <dbReference type="SAM" id="MobiDB-lite"/>
    </source>
</evidence>
<name>A0A4Z2HD96_9TELE</name>
<protein>
    <submittedName>
        <fullName evidence="8">Unconventional myosin-XVI</fullName>
    </submittedName>
</protein>
<keyword evidence="5" id="KW-0009">Actin-binding</keyword>
<evidence type="ECO:0000313" key="8">
    <source>
        <dbReference type="EMBL" id="TNN63611.1"/>
    </source>
</evidence>
<dbReference type="InterPro" id="IPR036961">
    <property type="entry name" value="Kinesin_motor_dom_sf"/>
</dbReference>
<dbReference type="AlphaFoldDB" id="A0A4Z2HD96"/>
<dbReference type="GO" id="GO:0005524">
    <property type="term" value="F:ATP binding"/>
    <property type="evidence" value="ECO:0007669"/>
    <property type="project" value="UniProtKB-KW"/>
</dbReference>
<evidence type="ECO:0000256" key="5">
    <source>
        <dbReference type="PROSITE-ProRule" id="PRU00782"/>
    </source>
</evidence>
<accession>A0A4Z2HD96</accession>
<dbReference type="GO" id="GO:0048812">
    <property type="term" value="P:neuron projection morphogenesis"/>
    <property type="evidence" value="ECO:0007669"/>
    <property type="project" value="TreeGrafter"/>
</dbReference>
<dbReference type="GO" id="GO:0019903">
    <property type="term" value="F:protein phosphatase binding"/>
    <property type="evidence" value="ECO:0007669"/>
    <property type="project" value="TreeGrafter"/>
</dbReference>
<keyword evidence="2" id="KW-0067">ATP-binding</keyword>
<comment type="similarity">
    <text evidence="5">Belongs to the TRAFAC class myosin-kinesin ATPase superfamily. Myosin family.</text>
</comment>
<keyword evidence="3 5" id="KW-0518">Myosin</keyword>
<evidence type="ECO:0000256" key="4">
    <source>
        <dbReference type="ARBA" id="ARBA00023175"/>
    </source>
</evidence>
<dbReference type="GO" id="GO:0043491">
    <property type="term" value="P:phosphatidylinositol 3-kinase/protein kinase B signal transduction"/>
    <property type="evidence" value="ECO:0007669"/>
    <property type="project" value="TreeGrafter"/>
</dbReference>
<dbReference type="Proteomes" id="UP000314294">
    <property type="component" value="Unassembled WGS sequence"/>
</dbReference>
<organism evidence="8 9">
    <name type="scientific">Liparis tanakae</name>
    <name type="common">Tanaka's snailfish</name>
    <dbReference type="NCBI Taxonomy" id="230148"/>
    <lineage>
        <taxon>Eukaryota</taxon>
        <taxon>Metazoa</taxon>
        <taxon>Chordata</taxon>
        <taxon>Craniata</taxon>
        <taxon>Vertebrata</taxon>
        <taxon>Euteleostomi</taxon>
        <taxon>Actinopterygii</taxon>
        <taxon>Neopterygii</taxon>
        <taxon>Teleostei</taxon>
        <taxon>Neoteleostei</taxon>
        <taxon>Acanthomorphata</taxon>
        <taxon>Eupercaria</taxon>
        <taxon>Perciformes</taxon>
        <taxon>Cottioidei</taxon>
        <taxon>Cottales</taxon>
        <taxon>Liparidae</taxon>
        <taxon>Liparis</taxon>
    </lineage>
</organism>
<comment type="caution">
    <text evidence="8">The sequence shown here is derived from an EMBL/GenBank/DDBJ whole genome shotgun (WGS) entry which is preliminary data.</text>
</comment>
<keyword evidence="9" id="KW-1185">Reference proteome</keyword>
<feature type="region of interest" description="Actin-binding" evidence="5">
    <location>
        <begin position="233"/>
        <end position="255"/>
    </location>
</feature>
<dbReference type="InterPro" id="IPR052838">
    <property type="entry name" value="Myosin-XVI"/>
</dbReference>
<keyword evidence="4" id="KW-0505">Motor protein</keyword>
<dbReference type="InterPro" id="IPR027417">
    <property type="entry name" value="P-loop_NTPase"/>
</dbReference>
<evidence type="ECO:0000256" key="3">
    <source>
        <dbReference type="ARBA" id="ARBA00023123"/>
    </source>
</evidence>
<dbReference type="SMART" id="SM00242">
    <property type="entry name" value="MYSc"/>
    <property type="match status" value="1"/>
</dbReference>
<dbReference type="GO" id="GO:0016459">
    <property type="term" value="C:myosin complex"/>
    <property type="evidence" value="ECO:0007669"/>
    <property type="project" value="UniProtKB-KW"/>
</dbReference>
<dbReference type="PROSITE" id="PS51456">
    <property type="entry name" value="MYOSIN_MOTOR"/>
    <property type="match status" value="1"/>
</dbReference>
<evidence type="ECO:0000313" key="9">
    <source>
        <dbReference type="Proteomes" id="UP000314294"/>
    </source>
</evidence>
<gene>
    <name evidence="8" type="primary">MYO16_0</name>
    <name evidence="8" type="ORF">EYF80_026147</name>
</gene>
<dbReference type="GO" id="GO:0048471">
    <property type="term" value="C:perinuclear region of cytoplasm"/>
    <property type="evidence" value="ECO:0007669"/>
    <property type="project" value="TreeGrafter"/>
</dbReference>
<dbReference type="Gene3D" id="3.40.850.10">
    <property type="entry name" value="Kinesin motor domain"/>
    <property type="match status" value="1"/>
</dbReference>
<feature type="domain" description="Myosin motor" evidence="7">
    <location>
        <begin position="1"/>
        <end position="334"/>
    </location>
</feature>
<feature type="region of interest" description="Disordered" evidence="6">
    <location>
        <begin position="176"/>
        <end position="197"/>
    </location>
</feature>
<dbReference type="PANTHER" id="PTHR47335">
    <property type="entry name" value="UNCONVENTIONAL MYOSIN-XVI"/>
    <property type="match status" value="1"/>
</dbReference>
<evidence type="ECO:0000259" key="7">
    <source>
        <dbReference type="PROSITE" id="PS51456"/>
    </source>
</evidence>
<dbReference type="SUPFAM" id="SSF52540">
    <property type="entry name" value="P-loop containing nucleoside triphosphate hydrolases"/>
    <property type="match status" value="1"/>
</dbReference>
<dbReference type="Pfam" id="PF00063">
    <property type="entry name" value="Myosin_head"/>
    <property type="match status" value="1"/>
</dbReference>
<proteinExistence type="inferred from homology"/>
<sequence>MTNERLRRYVSEVLFQQEQAECLQEDIAMETPPYPGNQPAVLDFFLQVPHAARRSLRPVRSGLVSREEPQGLLCVLDEESRSPRPAEQALYRRLSARLDSHPTPGLSLTTKDGNGNPPPKDQGPAFTVSHYAAQISYDLTGSLSRNKDSLPQNLLFTMKSARGRAGLRGPKAALSLHRGPPAAPSTANLEPQQPPRGRDLTEILKKKKGSSSFLQRLERCGPVTVAVQLRNSLSDVIAKLQACTPHFVECVRPNASGQPDAFDSVQVSTQLQHIGVLEMVRMIRYGYPVRLSFPGFLSRYKDIVVPTLGDQKELSPEERCRSVLQQSKLQGWQQ</sequence>
<dbReference type="GO" id="GO:0003774">
    <property type="term" value="F:cytoskeletal motor activity"/>
    <property type="evidence" value="ECO:0007669"/>
    <property type="project" value="InterPro"/>
</dbReference>
<evidence type="ECO:0000256" key="2">
    <source>
        <dbReference type="ARBA" id="ARBA00022840"/>
    </source>
</evidence>
<reference evidence="8 9" key="1">
    <citation type="submission" date="2019-03" db="EMBL/GenBank/DDBJ databases">
        <title>First draft genome of Liparis tanakae, snailfish: a comprehensive survey of snailfish specific genes.</title>
        <authorList>
            <person name="Kim W."/>
            <person name="Song I."/>
            <person name="Jeong J.-H."/>
            <person name="Kim D."/>
            <person name="Kim S."/>
            <person name="Ryu S."/>
            <person name="Song J.Y."/>
            <person name="Lee S.K."/>
        </authorList>
    </citation>
    <scope>NUCLEOTIDE SEQUENCE [LARGE SCALE GENOMIC DNA]</scope>
    <source>
        <tissue evidence="8">Muscle</tissue>
    </source>
</reference>
<dbReference type="GO" id="GO:0051015">
    <property type="term" value="F:actin filament binding"/>
    <property type="evidence" value="ECO:0007669"/>
    <property type="project" value="TreeGrafter"/>
</dbReference>
<keyword evidence="1" id="KW-0547">Nucleotide-binding</keyword>
<dbReference type="Gene3D" id="1.20.58.530">
    <property type="match status" value="1"/>
</dbReference>
<dbReference type="GO" id="GO:2000134">
    <property type="term" value="P:negative regulation of G1/S transition of mitotic cell cycle"/>
    <property type="evidence" value="ECO:0007669"/>
    <property type="project" value="TreeGrafter"/>
</dbReference>
<dbReference type="InterPro" id="IPR001609">
    <property type="entry name" value="Myosin_head_motor_dom-like"/>
</dbReference>
<dbReference type="EMBL" id="SRLO01000269">
    <property type="protein sequence ID" value="TNN63611.1"/>
    <property type="molecule type" value="Genomic_DNA"/>
</dbReference>
<dbReference type="PANTHER" id="PTHR47335:SF1">
    <property type="entry name" value="UNCONVENTIONAL MYOSIN-XVI"/>
    <property type="match status" value="1"/>
</dbReference>
<dbReference type="GO" id="GO:0005654">
    <property type="term" value="C:nucleoplasm"/>
    <property type="evidence" value="ECO:0007669"/>
    <property type="project" value="TreeGrafter"/>
</dbReference>
<comment type="caution">
    <text evidence="5">Lacks conserved residue(s) required for the propagation of feature annotation.</text>
</comment>
<dbReference type="OrthoDB" id="8904952at2759"/>
<feature type="region of interest" description="Disordered" evidence="6">
    <location>
        <begin position="95"/>
        <end position="125"/>
    </location>
</feature>
<evidence type="ECO:0000256" key="1">
    <source>
        <dbReference type="ARBA" id="ARBA00022741"/>
    </source>
</evidence>